<feature type="domain" description="SPOR" evidence="3">
    <location>
        <begin position="195"/>
        <end position="256"/>
    </location>
</feature>
<dbReference type="InterPro" id="IPR007730">
    <property type="entry name" value="SPOR-like_dom"/>
</dbReference>
<keyword evidence="4" id="KW-0132">Cell division</keyword>
<dbReference type="InterPro" id="IPR036680">
    <property type="entry name" value="SPOR-like_sf"/>
</dbReference>
<dbReference type="Proteomes" id="UP000199600">
    <property type="component" value="Unassembled WGS sequence"/>
</dbReference>
<feature type="transmembrane region" description="Helical" evidence="2">
    <location>
        <begin position="22"/>
        <end position="43"/>
    </location>
</feature>
<dbReference type="EMBL" id="FLQY01000010">
    <property type="protein sequence ID" value="SBT03540.1"/>
    <property type="molecule type" value="Genomic_DNA"/>
</dbReference>
<evidence type="ECO:0000313" key="4">
    <source>
        <dbReference type="EMBL" id="SBT03540.1"/>
    </source>
</evidence>
<keyword evidence="5" id="KW-1185">Reference proteome</keyword>
<protein>
    <submittedName>
        <fullName evidence="4">Cell division protein</fullName>
    </submittedName>
</protein>
<dbReference type="RefSeq" id="WP_186409470.1">
    <property type="nucleotide sequence ID" value="NZ_FLQY01000010.1"/>
</dbReference>
<gene>
    <name evidence="4" type="ORF">PROAA_1070010</name>
</gene>
<keyword evidence="2" id="KW-1133">Transmembrane helix</keyword>
<feature type="compositionally biased region" description="Low complexity" evidence="1">
    <location>
        <begin position="94"/>
        <end position="108"/>
    </location>
</feature>
<evidence type="ECO:0000256" key="1">
    <source>
        <dbReference type="SAM" id="MobiDB-lite"/>
    </source>
</evidence>
<sequence length="265" mass="27678">MEGKQTSSSGAPGDQSDIGHKLAWRMGIAVLMIVGLLLGLALFDHFTQQSELEATAPQFTEPVPVARKTQTQPLTPAEPPAEPASETPKDEQTVAVPESSAPPVVSGEGEAKGAAELEPPPPPVVTAQPVLPRPSRPATRAAVADSHPPPPVTEKPAEPKAQPATVAPAHEASPAVPEPAPSKSVPQPTPPRLFSGYALQAGVFSDPRRAEALHARLVNEGIPATIEARVQVGPFKTQAEADAARARMKELGIDSVMLMPKGVKR</sequence>
<dbReference type="GO" id="GO:0051301">
    <property type="term" value="P:cell division"/>
    <property type="evidence" value="ECO:0007669"/>
    <property type="project" value="UniProtKB-KW"/>
</dbReference>
<accession>A0A1A8XEE2</accession>
<keyword evidence="2" id="KW-0472">Membrane</keyword>
<evidence type="ECO:0000313" key="5">
    <source>
        <dbReference type="Proteomes" id="UP000199600"/>
    </source>
</evidence>
<dbReference type="GO" id="GO:0042834">
    <property type="term" value="F:peptidoglycan binding"/>
    <property type="evidence" value="ECO:0007669"/>
    <property type="project" value="InterPro"/>
</dbReference>
<dbReference type="Gene3D" id="3.30.70.1070">
    <property type="entry name" value="Sporulation related repeat"/>
    <property type="match status" value="1"/>
</dbReference>
<keyword evidence="4" id="KW-0131">Cell cycle</keyword>
<reference evidence="4 5" key="1">
    <citation type="submission" date="2016-06" db="EMBL/GenBank/DDBJ databases">
        <authorList>
            <person name="Kjaerup R.B."/>
            <person name="Dalgaard T.S."/>
            <person name="Juul-Madsen H.R."/>
        </authorList>
    </citation>
    <scope>NUCLEOTIDE SEQUENCE [LARGE SCALE GENOMIC DNA]</scope>
    <source>
        <strain evidence="4">2</strain>
    </source>
</reference>
<dbReference type="Pfam" id="PF05036">
    <property type="entry name" value="SPOR"/>
    <property type="match status" value="1"/>
</dbReference>
<keyword evidence="2" id="KW-0812">Transmembrane</keyword>
<dbReference type="SUPFAM" id="SSF110997">
    <property type="entry name" value="Sporulation related repeat"/>
    <property type="match status" value="1"/>
</dbReference>
<evidence type="ECO:0000259" key="3">
    <source>
        <dbReference type="Pfam" id="PF05036"/>
    </source>
</evidence>
<proteinExistence type="predicted"/>
<feature type="compositionally biased region" description="Low complexity" evidence="1">
    <location>
        <begin position="166"/>
        <end position="186"/>
    </location>
</feature>
<dbReference type="AlphaFoldDB" id="A0A1A8XEE2"/>
<evidence type="ECO:0000256" key="2">
    <source>
        <dbReference type="SAM" id="Phobius"/>
    </source>
</evidence>
<feature type="region of interest" description="Disordered" evidence="1">
    <location>
        <begin position="55"/>
        <end position="193"/>
    </location>
</feature>
<organism evidence="4 5">
    <name type="scientific">Candidatus Propionivibrio aalborgensis</name>
    <dbReference type="NCBI Taxonomy" id="1860101"/>
    <lineage>
        <taxon>Bacteria</taxon>
        <taxon>Pseudomonadati</taxon>
        <taxon>Pseudomonadota</taxon>
        <taxon>Betaproteobacteria</taxon>
        <taxon>Rhodocyclales</taxon>
        <taxon>Rhodocyclaceae</taxon>
        <taxon>Propionivibrio</taxon>
    </lineage>
</organism>
<name>A0A1A8XEE2_9RHOO</name>